<name>A0A1T4UB75_9GAMM</name>
<sequence>MSVVIPTIATPITMTPTTVFFTQNIWQIKTAVVCAVTTEISRTWIVVEQTPFHPISHIWPDHPADRGELIYQDKHYAVTDCVVGAIEMTTQLLYIAADIPVKRNTDGWVFVVVHQVSSSLAIGAGEEVTLVVDKVYQQNLSRGHSGGHLSSLALNKVLHTEFWRKDPHRRDELGYYDFHSYAQEKSIAGENCNTDHYRLGKTLRKRGLNSIEMIANLADITLLINQQLAQWIQLATPIIMRREGDTLTDSRYWQCDLGDEGVIEIPCGGTHATSLAEYHALTVKFEVISEQEIVMITTATVK</sequence>
<dbReference type="GO" id="GO:0000166">
    <property type="term" value="F:nucleotide binding"/>
    <property type="evidence" value="ECO:0007669"/>
    <property type="project" value="InterPro"/>
</dbReference>
<dbReference type="RefSeq" id="WP_080175741.1">
    <property type="nucleotide sequence ID" value="NZ_AP024854.1"/>
</dbReference>
<dbReference type="Proteomes" id="UP000191116">
    <property type="component" value="Unassembled WGS sequence"/>
</dbReference>
<dbReference type="AlphaFoldDB" id="A0A1T4UB75"/>
<dbReference type="GO" id="GO:0046872">
    <property type="term" value="F:metal ion binding"/>
    <property type="evidence" value="ECO:0007669"/>
    <property type="project" value="UniProtKB-KW"/>
</dbReference>
<gene>
    <name evidence="3" type="ORF">CZ814_02986</name>
</gene>
<dbReference type="EMBL" id="FUWP01000020">
    <property type="protein sequence ID" value="SKA50022.1"/>
    <property type="molecule type" value="Genomic_DNA"/>
</dbReference>
<dbReference type="Gene3D" id="3.30.980.10">
    <property type="entry name" value="Threonyl-trna Synthetase, Chain A, domain 2"/>
    <property type="match status" value="1"/>
</dbReference>
<keyword evidence="1" id="KW-0479">Metal-binding</keyword>
<evidence type="ECO:0000313" key="4">
    <source>
        <dbReference type="Proteomes" id="UP000191116"/>
    </source>
</evidence>
<accession>A0A1T4UB75</accession>
<keyword evidence="2" id="KW-0862">Zinc</keyword>
<dbReference type="GO" id="GO:0002161">
    <property type="term" value="F:aminoacyl-tRNA deacylase activity"/>
    <property type="evidence" value="ECO:0007669"/>
    <property type="project" value="UniProtKB-ARBA"/>
</dbReference>
<dbReference type="InterPro" id="IPR018163">
    <property type="entry name" value="Thr/Ala-tRNA-synth_IIc_edit"/>
</dbReference>
<protein>
    <recommendedName>
        <fullName evidence="5">Metal-dependent hydrolase</fullName>
    </recommendedName>
</protein>
<dbReference type="PANTHER" id="PTHR43462">
    <property type="entry name" value="ALANYL-TRNA EDITING PROTEIN"/>
    <property type="match status" value="1"/>
</dbReference>
<evidence type="ECO:0000256" key="1">
    <source>
        <dbReference type="ARBA" id="ARBA00022723"/>
    </source>
</evidence>
<dbReference type="InterPro" id="IPR051335">
    <property type="entry name" value="Alanyl-tRNA_Editing_Enzymes"/>
</dbReference>
<dbReference type="SUPFAM" id="SSF55186">
    <property type="entry name" value="ThrRS/AlaRS common domain"/>
    <property type="match status" value="1"/>
</dbReference>
<evidence type="ECO:0008006" key="5">
    <source>
        <dbReference type="Google" id="ProtNLM"/>
    </source>
</evidence>
<dbReference type="PANTHER" id="PTHR43462:SF1">
    <property type="entry name" value="ALANYL-TRNA EDITING PROTEIN AARSD1"/>
    <property type="match status" value="1"/>
</dbReference>
<organism evidence="3 4">
    <name type="scientific">Photobacterium toruni</name>
    <dbReference type="NCBI Taxonomy" id="1935446"/>
    <lineage>
        <taxon>Bacteria</taxon>
        <taxon>Pseudomonadati</taxon>
        <taxon>Pseudomonadota</taxon>
        <taxon>Gammaproteobacteria</taxon>
        <taxon>Vibrionales</taxon>
        <taxon>Vibrionaceae</taxon>
        <taxon>Photobacterium</taxon>
    </lineage>
</organism>
<evidence type="ECO:0000313" key="3">
    <source>
        <dbReference type="EMBL" id="SKA50022.1"/>
    </source>
</evidence>
<reference evidence="3 4" key="1">
    <citation type="submission" date="2017-02" db="EMBL/GenBank/DDBJ databases">
        <authorList>
            <person name="Peterson S.W."/>
        </authorList>
    </citation>
    <scope>NUCLEOTIDE SEQUENCE [LARGE SCALE GENOMIC DNA]</scope>
    <source>
        <strain evidence="3 4">CECT 9189</strain>
    </source>
</reference>
<evidence type="ECO:0000256" key="2">
    <source>
        <dbReference type="ARBA" id="ARBA00022833"/>
    </source>
</evidence>
<proteinExistence type="predicted"/>